<dbReference type="Proteomes" id="UP000026961">
    <property type="component" value="Chromosome 9"/>
</dbReference>
<dbReference type="GO" id="GO:0004222">
    <property type="term" value="F:metalloendopeptidase activity"/>
    <property type="evidence" value="ECO:0007669"/>
    <property type="project" value="InterPro"/>
</dbReference>
<evidence type="ECO:0000256" key="1">
    <source>
        <dbReference type="SAM" id="MobiDB-lite"/>
    </source>
</evidence>
<dbReference type="InterPro" id="IPR002036">
    <property type="entry name" value="YbeY"/>
</dbReference>
<feature type="region of interest" description="Disordered" evidence="1">
    <location>
        <begin position="1"/>
        <end position="45"/>
    </location>
</feature>
<dbReference type="GO" id="GO:0006364">
    <property type="term" value="P:rRNA processing"/>
    <property type="evidence" value="ECO:0007669"/>
    <property type="project" value="InterPro"/>
</dbReference>
<dbReference type="PANTHER" id="PTHR46986">
    <property type="entry name" value="ENDORIBONUCLEASE YBEY, CHLOROPLASTIC"/>
    <property type="match status" value="1"/>
</dbReference>
<accession>A0A0E0B2J3</accession>
<protein>
    <submittedName>
        <fullName evidence="2">Uncharacterized protein</fullName>
    </submittedName>
</protein>
<proteinExistence type="predicted"/>
<dbReference type="HOGENOM" id="CLU_1470391_0_0_1"/>
<feature type="compositionally biased region" description="Basic residues" evidence="1">
    <location>
        <begin position="18"/>
        <end position="29"/>
    </location>
</feature>
<evidence type="ECO:0000313" key="2">
    <source>
        <dbReference type="EnsemblPlants" id="OGLUM09G09420.1"/>
    </source>
</evidence>
<evidence type="ECO:0000313" key="3">
    <source>
        <dbReference type="Proteomes" id="UP000026961"/>
    </source>
</evidence>
<dbReference type="STRING" id="40148.A0A0E0B2J3"/>
<sequence>MAGGELRREPWTVEKGVRRPPARQQRTRARMAASSDARRRTTSRSLVKPRTAIARAVGWNSLPGSAGHLANVHEGAGMFYQPKFKLSTFFVIWMSRPVVIEILGKVNLSGTGGNVSESSPGVFLQALLYSLEHRVALVDFSQDDCYTTLDDNPLADFFLVDHEPKSAAYPGYPRPSVQGSDGCPSRGPLAFV</sequence>
<dbReference type="PANTHER" id="PTHR46986:SF1">
    <property type="entry name" value="ENDORIBONUCLEASE YBEY, CHLOROPLASTIC"/>
    <property type="match status" value="1"/>
</dbReference>
<dbReference type="Gramene" id="OGLUM09G09420.1">
    <property type="protein sequence ID" value="OGLUM09G09420.1"/>
    <property type="gene ID" value="OGLUM09G09420"/>
</dbReference>
<feature type="compositionally biased region" description="Basic and acidic residues" evidence="1">
    <location>
        <begin position="1"/>
        <end position="17"/>
    </location>
</feature>
<reference evidence="2" key="2">
    <citation type="submission" date="2018-05" db="EMBL/GenBank/DDBJ databases">
        <title>OgluRS3 (Oryza glumaepatula Reference Sequence Version 3).</title>
        <authorList>
            <person name="Zhang J."/>
            <person name="Kudrna D."/>
            <person name="Lee S."/>
            <person name="Talag J."/>
            <person name="Welchert J."/>
            <person name="Wing R.A."/>
        </authorList>
    </citation>
    <scope>NUCLEOTIDE SEQUENCE [LARGE SCALE GENOMIC DNA]</scope>
</reference>
<organism evidence="2">
    <name type="scientific">Oryza glumipatula</name>
    <dbReference type="NCBI Taxonomy" id="40148"/>
    <lineage>
        <taxon>Eukaryota</taxon>
        <taxon>Viridiplantae</taxon>
        <taxon>Streptophyta</taxon>
        <taxon>Embryophyta</taxon>
        <taxon>Tracheophyta</taxon>
        <taxon>Spermatophyta</taxon>
        <taxon>Magnoliopsida</taxon>
        <taxon>Liliopsida</taxon>
        <taxon>Poales</taxon>
        <taxon>Poaceae</taxon>
        <taxon>BOP clade</taxon>
        <taxon>Oryzoideae</taxon>
        <taxon>Oryzeae</taxon>
        <taxon>Oryzinae</taxon>
        <taxon>Oryza</taxon>
    </lineage>
</organism>
<keyword evidence="3" id="KW-1185">Reference proteome</keyword>
<name>A0A0E0B2J3_9ORYZ</name>
<dbReference type="EnsemblPlants" id="OGLUM09G09420.1">
    <property type="protein sequence ID" value="OGLUM09G09420.1"/>
    <property type="gene ID" value="OGLUM09G09420"/>
</dbReference>
<dbReference type="AlphaFoldDB" id="A0A0E0B2J3"/>
<reference evidence="2" key="1">
    <citation type="submission" date="2015-04" db="UniProtKB">
        <authorList>
            <consortium name="EnsemblPlants"/>
        </authorList>
    </citation>
    <scope>IDENTIFICATION</scope>
</reference>